<keyword evidence="5" id="KW-0539">Nucleus</keyword>
<name>A0AAJ0CNY3_9HYPO</name>
<evidence type="ECO:0000313" key="8">
    <source>
        <dbReference type="EMBL" id="KAK2598165.1"/>
    </source>
</evidence>
<dbReference type="InterPro" id="IPR052207">
    <property type="entry name" value="Max-like/E-box_TFs"/>
</dbReference>
<dbReference type="GO" id="GO:0000981">
    <property type="term" value="F:DNA-binding transcription factor activity, RNA polymerase II-specific"/>
    <property type="evidence" value="ECO:0007669"/>
    <property type="project" value="TreeGrafter"/>
</dbReference>
<reference evidence="8" key="1">
    <citation type="submission" date="2023-06" db="EMBL/GenBank/DDBJ databases">
        <title>Conoideocrella luteorostrata (Hypocreales: Clavicipitaceae), a potential biocontrol fungus for elongate hemlock scale in United States Christmas tree production areas.</title>
        <authorList>
            <person name="Barrett H."/>
            <person name="Lovett B."/>
            <person name="Macias A.M."/>
            <person name="Stajich J.E."/>
            <person name="Kasson M.T."/>
        </authorList>
    </citation>
    <scope>NUCLEOTIDE SEQUENCE</scope>
    <source>
        <strain evidence="8">ARSEF 14590</strain>
    </source>
</reference>
<dbReference type="InterPro" id="IPR036638">
    <property type="entry name" value="HLH_DNA-bd_sf"/>
</dbReference>
<dbReference type="GO" id="GO:0046983">
    <property type="term" value="F:protein dimerization activity"/>
    <property type="evidence" value="ECO:0007669"/>
    <property type="project" value="InterPro"/>
</dbReference>
<evidence type="ECO:0000256" key="2">
    <source>
        <dbReference type="ARBA" id="ARBA00023015"/>
    </source>
</evidence>
<gene>
    <name evidence="8" type="ORF">QQS21_005716</name>
</gene>
<evidence type="ECO:0000256" key="3">
    <source>
        <dbReference type="ARBA" id="ARBA00023125"/>
    </source>
</evidence>
<dbReference type="EMBL" id="JASWJB010000098">
    <property type="protein sequence ID" value="KAK2598165.1"/>
    <property type="molecule type" value="Genomic_DNA"/>
</dbReference>
<dbReference type="Proteomes" id="UP001251528">
    <property type="component" value="Unassembled WGS sequence"/>
</dbReference>
<keyword evidence="3" id="KW-0238">DNA-binding</keyword>
<dbReference type="PROSITE" id="PS50888">
    <property type="entry name" value="BHLH"/>
    <property type="match status" value="1"/>
</dbReference>
<evidence type="ECO:0000256" key="6">
    <source>
        <dbReference type="SAM" id="MobiDB-lite"/>
    </source>
</evidence>
<proteinExistence type="predicted"/>
<evidence type="ECO:0000259" key="7">
    <source>
        <dbReference type="PROSITE" id="PS50888"/>
    </source>
</evidence>
<accession>A0AAJ0CNY3</accession>
<keyword evidence="2" id="KW-0805">Transcription regulation</keyword>
<dbReference type="Pfam" id="PF00010">
    <property type="entry name" value="HLH"/>
    <property type="match status" value="1"/>
</dbReference>
<sequence length="360" mass="41252">MEAHYYLDAPLHRAVDHINCLGPDPEQLPGYEAMLYAQDIDFRPARRASIELPPLNDAISFGVASSELPLNCFQTALERQARLRPQSTTECQGRMHPHGMTQSRETKQVGHPYYIHDAATANYLASAGDASAQNEGTRRVEGAKTGFHFQSFDSFRHDIVRSSEVIEIGATPPKWCWGIDTTTTASLMQSIHIERLYPHFPMNNCHDKIPCRRRDDTRKSELHMHEPLLEQVHRHDSLIPQSIYDAPSESSQITFHAPLTVAFVRPRRVKQSVEQRRSNHIQQEQERRIKVKNGLCNLASIIPGLGKRDMSKSVILEKTAEWLEAFVRGNKFLREQLSLLETVNRQARRLKRAEAELRYF</sequence>
<dbReference type="GO" id="GO:0005634">
    <property type="term" value="C:nucleus"/>
    <property type="evidence" value="ECO:0007669"/>
    <property type="project" value="UniProtKB-SubCell"/>
</dbReference>
<comment type="subcellular location">
    <subcellularLocation>
        <location evidence="1">Nucleus</location>
    </subcellularLocation>
</comment>
<evidence type="ECO:0000256" key="5">
    <source>
        <dbReference type="ARBA" id="ARBA00023242"/>
    </source>
</evidence>
<dbReference type="PANTHER" id="PTHR15741:SF27">
    <property type="entry name" value="TRANSCRIPTION FACTOR AP-4"/>
    <property type="match status" value="1"/>
</dbReference>
<dbReference type="InterPro" id="IPR011598">
    <property type="entry name" value="bHLH_dom"/>
</dbReference>
<keyword evidence="9" id="KW-1185">Reference proteome</keyword>
<comment type="caution">
    <text evidence="8">The sequence shown here is derived from an EMBL/GenBank/DDBJ whole genome shotgun (WGS) entry which is preliminary data.</text>
</comment>
<dbReference type="PANTHER" id="PTHR15741">
    <property type="entry name" value="BASIC HELIX-LOOP-HELIX ZIP TRANSCRIPTION FACTOR"/>
    <property type="match status" value="1"/>
</dbReference>
<dbReference type="Gene3D" id="4.10.280.10">
    <property type="entry name" value="Helix-loop-helix DNA-binding domain"/>
    <property type="match status" value="1"/>
</dbReference>
<protein>
    <recommendedName>
        <fullName evidence="7">BHLH domain-containing protein</fullName>
    </recommendedName>
</protein>
<feature type="region of interest" description="Disordered" evidence="6">
    <location>
        <begin position="83"/>
        <end position="103"/>
    </location>
</feature>
<keyword evidence="4" id="KW-0804">Transcription</keyword>
<feature type="domain" description="BHLH" evidence="7">
    <location>
        <begin position="275"/>
        <end position="326"/>
    </location>
</feature>
<dbReference type="SUPFAM" id="SSF47459">
    <property type="entry name" value="HLH, helix-loop-helix DNA-binding domain"/>
    <property type="match status" value="1"/>
</dbReference>
<evidence type="ECO:0000256" key="1">
    <source>
        <dbReference type="ARBA" id="ARBA00004123"/>
    </source>
</evidence>
<organism evidence="8 9">
    <name type="scientific">Conoideocrella luteorostrata</name>
    <dbReference type="NCBI Taxonomy" id="1105319"/>
    <lineage>
        <taxon>Eukaryota</taxon>
        <taxon>Fungi</taxon>
        <taxon>Dikarya</taxon>
        <taxon>Ascomycota</taxon>
        <taxon>Pezizomycotina</taxon>
        <taxon>Sordariomycetes</taxon>
        <taxon>Hypocreomycetidae</taxon>
        <taxon>Hypocreales</taxon>
        <taxon>Clavicipitaceae</taxon>
        <taxon>Conoideocrella</taxon>
    </lineage>
</organism>
<dbReference type="AlphaFoldDB" id="A0AAJ0CNY3"/>
<dbReference type="GO" id="GO:0000978">
    <property type="term" value="F:RNA polymerase II cis-regulatory region sequence-specific DNA binding"/>
    <property type="evidence" value="ECO:0007669"/>
    <property type="project" value="TreeGrafter"/>
</dbReference>
<evidence type="ECO:0000313" key="9">
    <source>
        <dbReference type="Proteomes" id="UP001251528"/>
    </source>
</evidence>
<evidence type="ECO:0000256" key="4">
    <source>
        <dbReference type="ARBA" id="ARBA00023163"/>
    </source>
</evidence>